<feature type="transmembrane region" description="Helical" evidence="7">
    <location>
        <begin position="554"/>
        <end position="573"/>
    </location>
</feature>
<dbReference type="GO" id="GO:0016020">
    <property type="term" value="C:membrane"/>
    <property type="evidence" value="ECO:0007669"/>
    <property type="project" value="UniProtKB-SubCell"/>
</dbReference>
<keyword evidence="4 7" id="KW-1133">Transmembrane helix</keyword>
<feature type="transmembrane region" description="Helical" evidence="7">
    <location>
        <begin position="501"/>
        <end position="522"/>
    </location>
</feature>
<evidence type="ECO:0000256" key="1">
    <source>
        <dbReference type="ARBA" id="ARBA00004141"/>
    </source>
</evidence>
<reference evidence="8" key="1">
    <citation type="submission" date="2023-08" db="EMBL/GenBank/DDBJ databases">
        <authorList>
            <person name="Alioto T."/>
            <person name="Alioto T."/>
            <person name="Gomez Garrido J."/>
        </authorList>
    </citation>
    <scope>NUCLEOTIDE SEQUENCE</scope>
</reference>
<dbReference type="Pfam" id="PF05978">
    <property type="entry name" value="UNC-93"/>
    <property type="match status" value="1"/>
</dbReference>
<feature type="transmembrane region" description="Helical" evidence="7">
    <location>
        <begin position="645"/>
        <end position="664"/>
    </location>
</feature>
<dbReference type="EMBL" id="OX597819">
    <property type="protein sequence ID" value="CAI9724829.1"/>
    <property type="molecule type" value="Genomic_DNA"/>
</dbReference>
<feature type="transmembrane region" description="Helical" evidence="7">
    <location>
        <begin position="96"/>
        <end position="113"/>
    </location>
</feature>
<feature type="transmembrane region" description="Helical" evidence="7">
    <location>
        <begin position="708"/>
        <end position="725"/>
    </location>
</feature>
<dbReference type="SUPFAM" id="SSF103473">
    <property type="entry name" value="MFS general substrate transporter"/>
    <property type="match status" value="2"/>
</dbReference>
<feature type="transmembrane region" description="Helical" evidence="7">
    <location>
        <begin position="125"/>
        <end position="149"/>
    </location>
</feature>
<dbReference type="PANTHER" id="PTHR19444">
    <property type="entry name" value="UNC-93 RELATED"/>
    <property type="match status" value="1"/>
</dbReference>
<feature type="transmembrane region" description="Helical" evidence="7">
    <location>
        <begin position="224"/>
        <end position="247"/>
    </location>
</feature>
<evidence type="ECO:0000256" key="4">
    <source>
        <dbReference type="ARBA" id="ARBA00022989"/>
    </source>
</evidence>
<gene>
    <name evidence="8" type="ORF">OCTVUL_1B015902</name>
</gene>
<evidence type="ECO:0000256" key="2">
    <source>
        <dbReference type="ARBA" id="ARBA00009172"/>
    </source>
</evidence>
<comment type="subcellular location">
    <subcellularLocation>
        <location evidence="1">Membrane</location>
        <topology evidence="1">Multi-pass membrane protein</topology>
    </subcellularLocation>
</comment>
<accession>A0AA36B014</accession>
<feature type="region of interest" description="Disordered" evidence="6">
    <location>
        <begin position="292"/>
        <end position="343"/>
    </location>
</feature>
<dbReference type="PANTHER" id="PTHR19444:SF13">
    <property type="entry name" value="PROTEIN UNC-93 HOMOLOG A"/>
    <property type="match status" value="1"/>
</dbReference>
<keyword evidence="3 7" id="KW-0812">Transmembrane</keyword>
<evidence type="ECO:0008006" key="10">
    <source>
        <dbReference type="Google" id="ProtNLM"/>
    </source>
</evidence>
<feature type="transmembrane region" description="Helical" evidence="7">
    <location>
        <begin position="180"/>
        <end position="203"/>
    </location>
</feature>
<keyword evidence="5 7" id="KW-0472">Membrane</keyword>
<feature type="transmembrane region" description="Helical" evidence="7">
    <location>
        <begin position="676"/>
        <end position="696"/>
    </location>
</feature>
<evidence type="ECO:0000256" key="6">
    <source>
        <dbReference type="SAM" id="MobiDB-lite"/>
    </source>
</evidence>
<feature type="transmembrane region" description="Helical" evidence="7">
    <location>
        <begin position="588"/>
        <end position="611"/>
    </location>
</feature>
<feature type="transmembrane region" description="Helical" evidence="7">
    <location>
        <begin position="156"/>
        <end position="174"/>
    </location>
</feature>
<dbReference type="InterPro" id="IPR036259">
    <property type="entry name" value="MFS_trans_sf"/>
</dbReference>
<proteinExistence type="inferred from homology"/>
<protein>
    <recommendedName>
        <fullName evidence="10">UNC93-like protein</fullName>
    </recommendedName>
</protein>
<evidence type="ECO:0000313" key="9">
    <source>
        <dbReference type="Proteomes" id="UP001162480"/>
    </source>
</evidence>
<comment type="similarity">
    <text evidence="2">Belongs to the unc-93 family.</text>
</comment>
<evidence type="ECO:0000313" key="8">
    <source>
        <dbReference type="EMBL" id="CAI9724829.1"/>
    </source>
</evidence>
<feature type="compositionally biased region" description="Low complexity" evidence="6">
    <location>
        <begin position="415"/>
        <end position="426"/>
    </location>
</feature>
<feature type="transmembrane region" description="Helical" evidence="7">
    <location>
        <begin position="618"/>
        <end position="639"/>
    </location>
</feature>
<evidence type="ECO:0000256" key="7">
    <source>
        <dbReference type="SAM" id="Phobius"/>
    </source>
</evidence>
<feature type="compositionally biased region" description="Pro residues" evidence="6">
    <location>
        <begin position="401"/>
        <end position="414"/>
    </location>
</feature>
<sequence>MEADSHNLTYDRLSDDLDESIGDSSSHSADMRSWRSVPLLASSERHRFQNNDELADHRSKSMSHFPLGFELLQTSDDMDEMRCESYTNPLRPFKNLLVVCIGHMLFSIAYISLRNLQSSINHEKGLGVTSLACIYGGFVFGCVFTTAIVHRFGPKFTLVASILFHVAFSLANAFPSFYSMVPASAIAGISQAAMWTALGTYLTHIAKVAAQLQNKSSEATIGRYFGMFFVFDAIARVVGSLVTSVVMEFAPMIDNSGLKSGNDSSNSSNSSSFNSSNWTNYQINSGSYSIPQHRPSSFATTPKTTTTATPMYDPLAPSLDFSTVTSSVPPPPPPPSSSLSPKAILLSTPQSSSSSSSLSLSTSYFVSASANSPSPSSSSISSLSSTAAASVTTSSASASSVPPPPLPLSSPPSSPSNSITRSSSSLSSSSTAATTAAALSATSSSTALTSSSTLTASITEVNATVDSKMFISVQEDICGPKYCHYTWPSHNNFTISPNIRFLLVAIFCICLLMSVLLIAVYLDSVYLSRKFDPDEDSFSTDLASTIRLWTEPSWLLLTPLIIYCGILISFISADVTKAFMSCFLGVDALGYLMTSFGLCAAAASLMSTYVVPMRYRTMVYTTVTVLNLLLLLWMRFWKITSFNDVLVYVLSGFLGVTEGLWTTYTNSLPGILFSENLEAAYSNFQLVIAVAMMTGYSYAHQLCMVEKIYLNAAACITAYIAYLVLQKFKKT</sequence>
<dbReference type="Gene3D" id="1.20.1250.20">
    <property type="entry name" value="MFS general substrate transporter like domains"/>
    <property type="match status" value="1"/>
</dbReference>
<dbReference type="InterPro" id="IPR010291">
    <property type="entry name" value="Ion_channel_UNC-93"/>
</dbReference>
<evidence type="ECO:0000256" key="5">
    <source>
        <dbReference type="ARBA" id="ARBA00023136"/>
    </source>
</evidence>
<feature type="compositionally biased region" description="Low complexity" evidence="6">
    <location>
        <begin position="299"/>
        <end position="310"/>
    </location>
</feature>
<keyword evidence="9" id="KW-1185">Reference proteome</keyword>
<dbReference type="InterPro" id="IPR051951">
    <property type="entry name" value="UNC-93_regulatory"/>
</dbReference>
<dbReference type="AlphaFoldDB" id="A0AA36B014"/>
<feature type="region of interest" description="Disordered" evidence="6">
    <location>
        <begin position="395"/>
        <end position="426"/>
    </location>
</feature>
<name>A0AA36B014_OCTVU</name>
<organism evidence="8 9">
    <name type="scientific">Octopus vulgaris</name>
    <name type="common">Common octopus</name>
    <dbReference type="NCBI Taxonomy" id="6645"/>
    <lineage>
        <taxon>Eukaryota</taxon>
        <taxon>Metazoa</taxon>
        <taxon>Spiralia</taxon>
        <taxon>Lophotrochozoa</taxon>
        <taxon>Mollusca</taxon>
        <taxon>Cephalopoda</taxon>
        <taxon>Coleoidea</taxon>
        <taxon>Octopodiformes</taxon>
        <taxon>Octopoda</taxon>
        <taxon>Incirrata</taxon>
        <taxon>Octopodidae</taxon>
        <taxon>Octopus</taxon>
    </lineage>
</organism>
<dbReference type="Proteomes" id="UP001162480">
    <property type="component" value="Chromosome 6"/>
</dbReference>
<evidence type="ECO:0000256" key="3">
    <source>
        <dbReference type="ARBA" id="ARBA00022692"/>
    </source>
</evidence>